<evidence type="ECO:0000259" key="8">
    <source>
        <dbReference type="PROSITE" id="PS50073"/>
    </source>
</evidence>
<keyword evidence="7" id="KW-0539">Nucleus</keyword>
<dbReference type="InterPro" id="IPR036395">
    <property type="entry name" value="Cu_fist_DNA-bd_dom_sf"/>
</dbReference>
<accession>A0A6G1HSM6</accession>
<keyword evidence="2" id="KW-0479">Metal-binding</keyword>
<evidence type="ECO:0000256" key="3">
    <source>
        <dbReference type="ARBA" id="ARBA00022833"/>
    </source>
</evidence>
<dbReference type="Proteomes" id="UP000799640">
    <property type="component" value="Unassembled WGS sequence"/>
</dbReference>
<dbReference type="OrthoDB" id="5600085at2759"/>
<dbReference type="GO" id="GO:0000978">
    <property type="term" value="F:RNA polymerase II cis-regulatory region sequence-specific DNA binding"/>
    <property type="evidence" value="ECO:0007669"/>
    <property type="project" value="TreeGrafter"/>
</dbReference>
<gene>
    <name evidence="9" type="ORF">EJ06DRAFT_452781</name>
</gene>
<name>A0A6G1HSM6_9PEZI</name>
<evidence type="ECO:0000313" key="9">
    <source>
        <dbReference type="EMBL" id="KAF2398924.1"/>
    </source>
</evidence>
<dbReference type="InterPro" id="IPR001083">
    <property type="entry name" value="Cu_fist_DNA-bd_dom"/>
</dbReference>
<dbReference type="GO" id="GO:0006878">
    <property type="term" value="P:intracellular copper ion homeostasis"/>
    <property type="evidence" value="ECO:0007669"/>
    <property type="project" value="TreeGrafter"/>
</dbReference>
<dbReference type="PRINTS" id="PR00617">
    <property type="entry name" value="COPPERFIST"/>
</dbReference>
<dbReference type="SMART" id="SM01090">
    <property type="entry name" value="Copper-fist"/>
    <property type="match status" value="1"/>
</dbReference>
<dbReference type="InterPro" id="IPR051763">
    <property type="entry name" value="Copper_Homeo_Regul"/>
</dbReference>
<evidence type="ECO:0000256" key="7">
    <source>
        <dbReference type="ARBA" id="ARBA00023242"/>
    </source>
</evidence>
<dbReference type="FunFam" id="3.90.430.10:FF:000001">
    <property type="entry name" value="Copper fist DNA-binding protein"/>
    <property type="match status" value="1"/>
</dbReference>
<protein>
    <recommendedName>
        <fullName evidence="8">Copper-fist domain-containing protein</fullName>
    </recommendedName>
</protein>
<dbReference type="SMART" id="SM00412">
    <property type="entry name" value="Cu_FIST"/>
    <property type="match status" value="1"/>
</dbReference>
<evidence type="ECO:0000256" key="4">
    <source>
        <dbReference type="ARBA" id="ARBA00023008"/>
    </source>
</evidence>
<evidence type="ECO:0000256" key="5">
    <source>
        <dbReference type="ARBA" id="ARBA00023015"/>
    </source>
</evidence>
<dbReference type="Gene3D" id="3.90.430.10">
    <property type="entry name" value="Copper fist DNA-binding domain"/>
    <property type="match status" value="1"/>
</dbReference>
<dbReference type="GO" id="GO:0045944">
    <property type="term" value="P:positive regulation of transcription by RNA polymerase II"/>
    <property type="evidence" value="ECO:0007669"/>
    <property type="project" value="TreeGrafter"/>
</dbReference>
<feature type="non-terminal residue" evidence="9">
    <location>
        <position position="50"/>
    </location>
</feature>
<dbReference type="SUPFAM" id="SSF57879">
    <property type="entry name" value="Zinc domain conserved in yeast copper-regulated transcription factors"/>
    <property type="match status" value="1"/>
</dbReference>
<dbReference type="GO" id="GO:0005634">
    <property type="term" value="C:nucleus"/>
    <property type="evidence" value="ECO:0007669"/>
    <property type="project" value="UniProtKB-SubCell"/>
</dbReference>
<feature type="non-terminal residue" evidence="9">
    <location>
        <position position="1"/>
    </location>
</feature>
<keyword evidence="5" id="KW-0805">Transcription regulation</keyword>
<feature type="domain" description="Copper-fist" evidence="8">
    <location>
        <begin position="1"/>
        <end position="29"/>
    </location>
</feature>
<reference evidence="9" key="1">
    <citation type="journal article" date="2020" name="Stud. Mycol.">
        <title>101 Dothideomycetes genomes: a test case for predicting lifestyles and emergence of pathogens.</title>
        <authorList>
            <person name="Haridas S."/>
            <person name="Albert R."/>
            <person name="Binder M."/>
            <person name="Bloem J."/>
            <person name="Labutti K."/>
            <person name="Salamov A."/>
            <person name="Andreopoulos B."/>
            <person name="Baker S."/>
            <person name="Barry K."/>
            <person name="Bills G."/>
            <person name="Bluhm B."/>
            <person name="Cannon C."/>
            <person name="Castanera R."/>
            <person name="Culley D."/>
            <person name="Daum C."/>
            <person name="Ezra D."/>
            <person name="Gonzalez J."/>
            <person name="Henrissat B."/>
            <person name="Kuo A."/>
            <person name="Liang C."/>
            <person name="Lipzen A."/>
            <person name="Lutzoni F."/>
            <person name="Magnuson J."/>
            <person name="Mondo S."/>
            <person name="Nolan M."/>
            <person name="Ohm R."/>
            <person name="Pangilinan J."/>
            <person name="Park H.-J."/>
            <person name="Ramirez L."/>
            <person name="Alfaro M."/>
            <person name="Sun H."/>
            <person name="Tritt A."/>
            <person name="Yoshinaga Y."/>
            <person name="Zwiers L.-H."/>
            <person name="Turgeon B."/>
            <person name="Goodwin S."/>
            <person name="Spatafora J."/>
            <person name="Crous P."/>
            <person name="Grigoriev I."/>
        </authorList>
    </citation>
    <scope>NUCLEOTIDE SEQUENCE</scope>
    <source>
        <strain evidence="9">CBS 262.69</strain>
    </source>
</reference>
<evidence type="ECO:0000313" key="10">
    <source>
        <dbReference type="Proteomes" id="UP000799640"/>
    </source>
</evidence>
<keyword evidence="6" id="KW-0804">Transcription</keyword>
<evidence type="ECO:0000256" key="6">
    <source>
        <dbReference type="ARBA" id="ARBA00023163"/>
    </source>
</evidence>
<dbReference type="GO" id="GO:0005507">
    <property type="term" value="F:copper ion binding"/>
    <property type="evidence" value="ECO:0007669"/>
    <property type="project" value="InterPro"/>
</dbReference>
<keyword evidence="3" id="KW-0862">Zinc</keyword>
<proteinExistence type="predicted"/>
<evidence type="ECO:0000256" key="1">
    <source>
        <dbReference type="ARBA" id="ARBA00004123"/>
    </source>
</evidence>
<dbReference type="EMBL" id="ML996699">
    <property type="protein sequence ID" value="KAF2398924.1"/>
    <property type="molecule type" value="Genomic_DNA"/>
</dbReference>
<dbReference type="PANTHER" id="PTHR28088">
    <property type="entry name" value="TRANSCRIPTIONAL ACTIVATOR HAA1-RELATED"/>
    <property type="match status" value="1"/>
</dbReference>
<dbReference type="GO" id="GO:0000981">
    <property type="term" value="F:DNA-binding transcription factor activity, RNA polymerase II-specific"/>
    <property type="evidence" value="ECO:0007669"/>
    <property type="project" value="TreeGrafter"/>
</dbReference>
<evidence type="ECO:0000256" key="2">
    <source>
        <dbReference type="ARBA" id="ARBA00022723"/>
    </source>
</evidence>
<comment type="subcellular location">
    <subcellularLocation>
        <location evidence="1">Nucleus</location>
    </subcellularLocation>
</comment>
<sequence length="50" mass="5714">QSCIKGHRVSNCNHTDRELFPIAPKGRPVKQCEHCRSARKDKSHHAKCDC</sequence>
<keyword evidence="10" id="KW-1185">Reference proteome</keyword>
<organism evidence="9 10">
    <name type="scientific">Trichodelitschia bisporula</name>
    <dbReference type="NCBI Taxonomy" id="703511"/>
    <lineage>
        <taxon>Eukaryota</taxon>
        <taxon>Fungi</taxon>
        <taxon>Dikarya</taxon>
        <taxon>Ascomycota</taxon>
        <taxon>Pezizomycotina</taxon>
        <taxon>Dothideomycetes</taxon>
        <taxon>Dothideomycetes incertae sedis</taxon>
        <taxon>Phaeotrichales</taxon>
        <taxon>Phaeotrichaceae</taxon>
        <taxon>Trichodelitschia</taxon>
    </lineage>
</organism>
<dbReference type="AlphaFoldDB" id="A0A6G1HSM6"/>
<dbReference type="PROSITE" id="PS50073">
    <property type="entry name" value="COPPER_FIST_2"/>
    <property type="match status" value="1"/>
</dbReference>
<dbReference type="GO" id="GO:0006879">
    <property type="term" value="P:intracellular iron ion homeostasis"/>
    <property type="evidence" value="ECO:0007669"/>
    <property type="project" value="TreeGrafter"/>
</dbReference>
<keyword evidence="4" id="KW-0186">Copper</keyword>
<dbReference type="PANTHER" id="PTHR28088:SF5">
    <property type="entry name" value="TRANSCRIPTIONAL ACTIVATOR HAA1-RELATED"/>
    <property type="match status" value="1"/>
</dbReference>
<dbReference type="Pfam" id="PF00649">
    <property type="entry name" value="Copper-fist"/>
    <property type="match status" value="1"/>
</dbReference>